<dbReference type="Gene3D" id="3.40.50.1820">
    <property type="entry name" value="alpha/beta hydrolase"/>
    <property type="match status" value="1"/>
</dbReference>
<name>A0A4U0WLF7_9PEZI</name>
<organism evidence="2 3">
    <name type="scientific">Cryomyces minteri</name>
    <dbReference type="NCBI Taxonomy" id="331657"/>
    <lineage>
        <taxon>Eukaryota</taxon>
        <taxon>Fungi</taxon>
        <taxon>Dikarya</taxon>
        <taxon>Ascomycota</taxon>
        <taxon>Pezizomycotina</taxon>
        <taxon>Dothideomycetes</taxon>
        <taxon>Dothideomycetes incertae sedis</taxon>
        <taxon>Cryomyces</taxon>
    </lineage>
</organism>
<dbReference type="Pfam" id="PF12697">
    <property type="entry name" value="Abhydrolase_6"/>
    <property type="match status" value="1"/>
</dbReference>
<proteinExistence type="predicted"/>
<dbReference type="OrthoDB" id="1263307at2759"/>
<evidence type="ECO:0000259" key="1">
    <source>
        <dbReference type="Pfam" id="PF12697"/>
    </source>
</evidence>
<protein>
    <recommendedName>
        <fullName evidence="1">AB hydrolase-1 domain-containing protein</fullName>
    </recommendedName>
</protein>
<evidence type="ECO:0000313" key="3">
    <source>
        <dbReference type="Proteomes" id="UP000308768"/>
    </source>
</evidence>
<dbReference type="PANTHER" id="PTHR37017">
    <property type="entry name" value="AB HYDROLASE-1 DOMAIN-CONTAINING PROTEIN-RELATED"/>
    <property type="match status" value="1"/>
</dbReference>
<feature type="domain" description="AB hydrolase-1" evidence="1">
    <location>
        <begin position="13"/>
        <end position="247"/>
    </location>
</feature>
<sequence length="259" mass="27479">MATNSKHTDNPTIVVPGSFSTPPLYSGFIDQLSTHDYETVVIELPSVGGSTPATMTDDAAHIQSVIAGLANEGKDSILVMHSYGGIPGTEGVKGFSKNDREASSKKGGVRALVYVTALVVAPGASLASTIEGAGNIDAVRIESDFMYLNPIINAQITFSDLPSAEAEAWAAKMPHHSTATFGGELSYPAYRYIPSFYLYMEEDKVLPSSLQHKMVELATQGNDLPIRTYSCNAGHFPFVSAPAMVADIVKKVAEGSDTT</sequence>
<evidence type="ECO:0000313" key="2">
    <source>
        <dbReference type="EMBL" id="TKA62405.1"/>
    </source>
</evidence>
<dbReference type="InterPro" id="IPR000073">
    <property type="entry name" value="AB_hydrolase_1"/>
</dbReference>
<dbReference type="InterPro" id="IPR052897">
    <property type="entry name" value="Sec-Metab_Biosynth_Hydrolase"/>
</dbReference>
<dbReference type="AlphaFoldDB" id="A0A4U0WLF7"/>
<accession>A0A4U0WLF7</accession>
<dbReference type="SUPFAM" id="SSF53474">
    <property type="entry name" value="alpha/beta-Hydrolases"/>
    <property type="match status" value="1"/>
</dbReference>
<reference evidence="2 3" key="1">
    <citation type="submission" date="2017-03" db="EMBL/GenBank/DDBJ databases">
        <title>Genomes of endolithic fungi from Antarctica.</title>
        <authorList>
            <person name="Coleine C."/>
            <person name="Masonjones S."/>
            <person name="Stajich J.E."/>
        </authorList>
    </citation>
    <scope>NUCLEOTIDE SEQUENCE [LARGE SCALE GENOMIC DNA]</scope>
    <source>
        <strain evidence="2 3">CCFEE 5187</strain>
    </source>
</reference>
<dbReference type="InterPro" id="IPR029058">
    <property type="entry name" value="AB_hydrolase_fold"/>
</dbReference>
<keyword evidence="3" id="KW-1185">Reference proteome</keyword>
<dbReference type="EMBL" id="NAJN01001569">
    <property type="protein sequence ID" value="TKA62405.1"/>
    <property type="molecule type" value="Genomic_DNA"/>
</dbReference>
<dbReference type="STRING" id="331657.A0A4U0WLF7"/>
<dbReference type="Proteomes" id="UP000308768">
    <property type="component" value="Unassembled WGS sequence"/>
</dbReference>
<dbReference type="PANTHER" id="PTHR37017:SF13">
    <property type="entry name" value="AB HYDROLASE-1 DOMAIN-CONTAINING PROTEIN"/>
    <property type="match status" value="1"/>
</dbReference>
<gene>
    <name evidence="2" type="ORF">B0A49_11685</name>
</gene>
<comment type="caution">
    <text evidence="2">The sequence shown here is derived from an EMBL/GenBank/DDBJ whole genome shotgun (WGS) entry which is preliminary data.</text>
</comment>